<dbReference type="AlphaFoldDB" id="A0AAV5UMB9"/>
<protein>
    <recommendedName>
        <fullName evidence="4">Nucleoprotein</fullName>
    </recommendedName>
</protein>
<reference evidence="2" key="1">
    <citation type="submission" date="2023-10" db="EMBL/GenBank/DDBJ databases">
        <title>Genome assembly of Pristionchus species.</title>
        <authorList>
            <person name="Yoshida K."/>
            <person name="Sommer R.J."/>
        </authorList>
    </citation>
    <scope>NUCLEOTIDE SEQUENCE</scope>
    <source>
        <strain evidence="2">RS0144</strain>
    </source>
</reference>
<proteinExistence type="predicted"/>
<organism evidence="2 3">
    <name type="scientific">Pristionchus entomophagus</name>
    <dbReference type="NCBI Taxonomy" id="358040"/>
    <lineage>
        <taxon>Eukaryota</taxon>
        <taxon>Metazoa</taxon>
        <taxon>Ecdysozoa</taxon>
        <taxon>Nematoda</taxon>
        <taxon>Chromadorea</taxon>
        <taxon>Rhabditida</taxon>
        <taxon>Rhabditina</taxon>
        <taxon>Diplogasteromorpha</taxon>
        <taxon>Diplogasteroidea</taxon>
        <taxon>Neodiplogasteridae</taxon>
        <taxon>Pristionchus</taxon>
    </lineage>
</organism>
<feature type="non-terminal residue" evidence="2">
    <location>
        <position position="180"/>
    </location>
</feature>
<feature type="non-terminal residue" evidence="2">
    <location>
        <position position="1"/>
    </location>
</feature>
<evidence type="ECO:0008006" key="4">
    <source>
        <dbReference type="Google" id="ProtNLM"/>
    </source>
</evidence>
<evidence type="ECO:0000313" key="1">
    <source>
        <dbReference type="EMBL" id="GMS80804.1"/>
    </source>
</evidence>
<sequence length="180" mass="20076">ILSDFAHSIGKTYKEVMEDNDKMWNGLGRLRNEIKPEDASEGEDMLTESDDPDVINLLVLVAYLNGSKTNSSLDRVERVYNKIHYATEEDAIKTLRQAHMNQPLVLKYGSDLKKHFLSIDGRAIPVEGGLRTAILSVVAATELFNLEFDRQVGDVCRFFSKAAGAHVLKTPVAVTRAIEI</sequence>
<dbReference type="EMBL" id="BTSX01000052">
    <property type="protein sequence ID" value="GMT08285.1"/>
    <property type="molecule type" value="Genomic_DNA"/>
</dbReference>
<accession>A0AAV5UMB9</accession>
<dbReference type="Proteomes" id="UP001432027">
    <property type="component" value="Unassembled WGS sequence"/>
</dbReference>
<evidence type="ECO:0000313" key="3">
    <source>
        <dbReference type="Proteomes" id="UP001432027"/>
    </source>
</evidence>
<comment type="caution">
    <text evidence="2">The sequence shown here is derived from an EMBL/GenBank/DDBJ whole genome shotgun (WGS) entry which is preliminary data.</text>
</comment>
<gene>
    <name evidence="1" type="ORF">PENTCL1PPCAC_2979</name>
    <name evidence="2" type="ORF">PENTCL1PPCAC_30459</name>
</gene>
<dbReference type="EMBL" id="BTSX01000001">
    <property type="protein sequence ID" value="GMS80804.1"/>
    <property type="molecule type" value="Genomic_DNA"/>
</dbReference>
<evidence type="ECO:0000313" key="2">
    <source>
        <dbReference type="EMBL" id="GMT08285.1"/>
    </source>
</evidence>
<keyword evidence="3" id="KW-1185">Reference proteome</keyword>
<name>A0AAV5UMB9_9BILA</name>